<gene>
    <name evidence="1" type="ORF">SAMN05216285_0062</name>
</gene>
<sequence>MRMDAFGPRYESIRSVLGNRSTVRMEPPFQAEVVRCGRFSASLTDSDRIAGDGLVKS</sequence>
<evidence type="ECO:0000313" key="2">
    <source>
        <dbReference type="Proteomes" id="UP000183275"/>
    </source>
</evidence>
<reference evidence="2" key="1">
    <citation type="submission" date="2016-10" db="EMBL/GenBank/DDBJ databases">
        <authorList>
            <person name="Varghese N."/>
        </authorList>
    </citation>
    <scope>NUCLEOTIDE SEQUENCE [LARGE SCALE GENOMIC DNA]</scope>
    <source>
        <strain evidence="2">CGMCC 1.12284</strain>
    </source>
</reference>
<keyword evidence="2" id="KW-1185">Reference proteome</keyword>
<dbReference type="AlphaFoldDB" id="A0A1I0LXN5"/>
<proteinExistence type="predicted"/>
<organism evidence="1 2">
    <name type="scientific">Natrinema salifodinae</name>
    <dbReference type="NCBI Taxonomy" id="1202768"/>
    <lineage>
        <taxon>Archaea</taxon>
        <taxon>Methanobacteriati</taxon>
        <taxon>Methanobacteriota</taxon>
        <taxon>Stenosarchaea group</taxon>
        <taxon>Halobacteria</taxon>
        <taxon>Halobacteriales</taxon>
        <taxon>Natrialbaceae</taxon>
        <taxon>Natrinema</taxon>
    </lineage>
</organism>
<name>A0A1I0LXN5_9EURY</name>
<dbReference type="EMBL" id="FOIS01000001">
    <property type="protein sequence ID" value="SEV80050.1"/>
    <property type="molecule type" value="Genomic_DNA"/>
</dbReference>
<accession>A0A1I0LXN5</accession>
<protein>
    <submittedName>
        <fullName evidence="1">Uncharacterized protein</fullName>
    </submittedName>
</protein>
<evidence type="ECO:0000313" key="1">
    <source>
        <dbReference type="EMBL" id="SEV80050.1"/>
    </source>
</evidence>
<dbReference type="Proteomes" id="UP000183275">
    <property type="component" value="Unassembled WGS sequence"/>
</dbReference>